<dbReference type="RefSeq" id="WP_140003191.1">
    <property type="nucleotide sequence ID" value="NZ_CP040946.1"/>
</dbReference>
<dbReference type="Gene3D" id="3.10.450.50">
    <property type="match status" value="1"/>
</dbReference>
<dbReference type="OrthoDB" id="21421at2"/>
<dbReference type="InterPro" id="IPR048469">
    <property type="entry name" value="YchJ-like_M"/>
</dbReference>
<evidence type="ECO:0000256" key="1">
    <source>
        <dbReference type="ARBA" id="ARBA00010839"/>
    </source>
</evidence>
<keyword evidence="5" id="KW-1185">Reference proteome</keyword>
<reference evidence="5" key="1">
    <citation type="journal article" date="2019" name="ISME J.">
        <title>Evolution in action: habitat transition from sediment to the pelagial leads to genome streamlining in Methylophilaceae.</title>
        <authorList>
            <person name="Salcher M."/>
            <person name="Schaefle D."/>
            <person name="Kaspar M."/>
            <person name="Neuenschwander S.M."/>
            <person name="Ghai R."/>
        </authorList>
    </citation>
    <scope>NUCLEOTIDE SEQUENCE [LARGE SCALE GENOMIC DNA]</scope>
    <source>
        <strain evidence="5">MMS-M-51</strain>
    </source>
</reference>
<name>A0A5B8CRG3_9PROT</name>
<protein>
    <recommendedName>
        <fullName evidence="2">UPF0225 protein FIU01_04465</fullName>
    </recommendedName>
</protein>
<accession>A0A5B8CRG3</accession>
<sequence length="130" mass="14977">MKNPCPCHSGKPYQDCCQPLHDGLAAPDAERLMRARYSAYALKLADFILHTWHLDTRPTRLTQEDLSGIKWLKLQLLSHQHAEPDTAYVAFVATFQPGKQKKEQLTEHSRFKREQGRWWYVDGVADVSGQ</sequence>
<organism evidence="4 5">
    <name type="scientific">Methylophilus medardicus</name>
    <dbReference type="NCBI Taxonomy" id="2588534"/>
    <lineage>
        <taxon>Bacteria</taxon>
        <taxon>Pseudomonadati</taxon>
        <taxon>Pseudomonadota</taxon>
        <taxon>Betaproteobacteria</taxon>
        <taxon>Nitrosomonadales</taxon>
        <taxon>Methylophilaceae</taxon>
        <taxon>Methylophilus</taxon>
    </lineage>
</organism>
<dbReference type="Pfam" id="PF02810">
    <property type="entry name" value="SEC-C"/>
    <property type="match status" value="1"/>
</dbReference>
<dbReference type="InterPro" id="IPR032710">
    <property type="entry name" value="NTF2-like_dom_sf"/>
</dbReference>
<feature type="domain" description="YchJ-like middle NTF2-like" evidence="3">
    <location>
        <begin position="28"/>
        <end position="123"/>
    </location>
</feature>
<comment type="similarity">
    <text evidence="1 2">Belongs to the UPF0225 family.</text>
</comment>
<gene>
    <name evidence="4" type="ORF">FIU01_04465</name>
</gene>
<evidence type="ECO:0000256" key="2">
    <source>
        <dbReference type="HAMAP-Rule" id="MF_00612"/>
    </source>
</evidence>
<dbReference type="InterPro" id="IPR004027">
    <property type="entry name" value="SEC_C_motif"/>
</dbReference>
<dbReference type="Proteomes" id="UP000311008">
    <property type="component" value="Chromosome"/>
</dbReference>
<evidence type="ECO:0000259" key="3">
    <source>
        <dbReference type="Pfam" id="PF17775"/>
    </source>
</evidence>
<dbReference type="Pfam" id="PF17775">
    <property type="entry name" value="YchJ_M-like"/>
    <property type="match status" value="1"/>
</dbReference>
<dbReference type="PANTHER" id="PTHR33747:SF1">
    <property type="entry name" value="ADENYLATE CYCLASE-ASSOCIATED CAP C-TERMINAL DOMAIN-CONTAINING PROTEIN"/>
    <property type="match status" value="1"/>
</dbReference>
<dbReference type="KEGG" id="mmec:FIU01_04465"/>
<evidence type="ECO:0000313" key="4">
    <source>
        <dbReference type="EMBL" id="QDC43847.1"/>
    </source>
</evidence>
<evidence type="ECO:0000313" key="5">
    <source>
        <dbReference type="Proteomes" id="UP000311008"/>
    </source>
</evidence>
<proteinExistence type="inferred from homology"/>
<dbReference type="AlphaFoldDB" id="A0A5B8CRG3"/>
<dbReference type="SUPFAM" id="SSF54427">
    <property type="entry name" value="NTF2-like"/>
    <property type="match status" value="1"/>
</dbReference>
<dbReference type="PANTHER" id="PTHR33747">
    <property type="entry name" value="UPF0225 PROTEIN SCO1677"/>
    <property type="match status" value="1"/>
</dbReference>
<dbReference type="InterPro" id="IPR023006">
    <property type="entry name" value="YchJ-like"/>
</dbReference>
<dbReference type="EMBL" id="CP040946">
    <property type="protein sequence ID" value="QDC43847.1"/>
    <property type="molecule type" value="Genomic_DNA"/>
</dbReference>
<dbReference type="HAMAP" id="MF_00612">
    <property type="entry name" value="UPF0225"/>
    <property type="match status" value="1"/>
</dbReference>